<dbReference type="InterPro" id="IPR019002">
    <property type="entry name" value="Ribosome_biogenesis_Nop16"/>
</dbReference>
<evidence type="ECO:0000256" key="3">
    <source>
        <dbReference type="ARBA" id="ARBA00008479"/>
    </source>
</evidence>
<dbReference type="eggNOG" id="KOG4771">
    <property type="taxonomic scope" value="Eukaryota"/>
</dbReference>
<dbReference type="GO" id="GO:0042273">
    <property type="term" value="P:ribosomal large subunit biogenesis"/>
    <property type="evidence" value="ECO:0007669"/>
    <property type="project" value="TreeGrafter"/>
</dbReference>
<evidence type="ECO:0000256" key="6">
    <source>
        <dbReference type="ARBA" id="ARBA00023242"/>
    </source>
</evidence>
<proteinExistence type="inferred from homology"/>
<organism evidence="9 10">
    <name type="scientific">Pyronema omphalodes (strain CBS 100304)</name>
    <name type="common">Pyronema confluens</name>
    <dbReference type="NCBI Taxonomy" id="1076935"/>
    <lineage>
        <taxon>Eukaryota</taxon>
        <taxon>Fungi</taxon>
        <taxon>Dikarya</taxon>
        <taxon>Ascomycota</taxon>
        <taxon>Pezizomycotina</taxon>
        <taxon>Pezizomycetes</taxon>
        <taxon>Pezizales</taxon>
        <taxon>Pyronemataceae</taxon>
        <taxon>Pyronema</taxon>
    </lineage>
</organism>
<keyword evidence="10" id="KW-1185">Reference proteome</keyword>
<reference evidence="9 10" key="1">
    <citation type="journal article" date="2013" name="PLoS Genet.">
        <title>The genome and development-dependent transcriptomes of Pyronema confluens: a window into fungal evolution.</title>
        <authorList>
            <person name="Traeger S."/>
            <person name="Altegoer F."/>
            <person name="Freitag M."/>
            <person name="Gabaldon T."/>
            <person name="Kempken F."/>
            <person name="Kumar A."/>
            <person name="Marcet-Houben M."/>
            <person name="Poggeler S."/>
            <person name="Stajich J.E."/>
            <person name="Nowrousian M."/>
        </authorList>
    </citation>
    <scope>NUCLEOTIDE SEQUENCE [LARGE SCALE GENOMIC DNA]</scope>
    <source>
        <strain evidence="10">CBS 100304</strain>
        <tissue evidence="9">Vegetative mycelium</tissue>
    </source>
</reference>
<dbReference type="AlphaFoldDB" id="U4L3D1"/>
<keyword evidence="6" id="KW-0539">Nucleus</keyword>
<protein>
    <recommendedName>
        <fullName evidence="5">Nucleolar protein 16</fullName>
    </recommendedName>
</protein>
<feature type="compositionally biased region" description="Basic residues" evidence="8">
    <location>
        <begin position="8"/>
        <end position="24"/>
    </location>
</feature>
<dbReference type="OrthoDB" id="285729at2759"/>
<gene>
    <name evidence="9" type="ORF">PCON_10626</name>
</gene>
<dbReference type="Proteomes" id="UP000018144">
    <property type="component" value="Unassembled WGS sequence"/>
</dbReference>
<evidence type="ECO:0000256" key="1">
    <source>
        <dbReference type="ARBA" id="ARBA00002889"/>
    </source>
</evidence>
<comment type="function">
    <text evidence="1">Involved in the biogenesis of the 60S ribosomal subunit.</text>
</comment>
<dbReference type="Pfam" id="PF09420">
    <property type="entry name" value="Nop16"/>
    <property type="match status" value="1"/>
</dbReference>
<dbReference type="GO" id="GO:0005730">
    <property type="term" value="C:nucleolus"/>
    <property type="evidence" value="ECO:0007669"/>
    <property type="project" value="UniProtKB-SubCell"/>
</dbReference>
<accession>U4L3D1</accession>
<comment type="similarity">
    <text evidence="3">Belongs to the NOP16 family.</text>
</comment>
<dbReference type="GO" id="GO:1990904">
    <property type="term" value="C:ribonucleoprotein complex"/>
    <property type="evidence" value="ECO:0007669"/>
    <property type="project" value="UniProtKB-KW"/>
</dbReference>
<evidence type="ECO:0000313" key="9">
    <source>
        <dbReference type="EMBL" id="CCX11032.1"/>
    </source>
</evidence>
<comment type="subcellular location">
    <subcellularLocation>
        <location evidence="2">Nucleus</location>
        <location evidence="2">Nucleolus</location>
    </subcellularLocation>
</comment>
<evidence type="ECO:0000256" key="2">
    <source>
        <dbReference type="ARBA" id="ARBA00004604"/>
    </source>
</evidence>
<dbReference type="PANTHER" id="PTHR13243:SF1">
    <property type="entry name" value="NUCLEOLAR PROTEIN 16"/>
    <property type="match status" value="1"/>
</dbReference>
<evidence type="ECO:0000256" key="8">
    <source>
        <dbReference type="SAM" id="MobiDB-lite"/>
    </source>
</evidence>
<evidence type="ECO:0000256" key="5">
    <source>
        <dbReference type="ARBA" id="ARBA00015522"/>
    </source>
</evidence>
<dbReference type="PANTHER" id="PTHR13243">
    <property type="entry name" value="HSPC111 PROTEIN-RELATED"/>
    <property type="match status" value="1"/>
</dbReference>
<keyword evidence="7" id="KW-0687">Ribonucleoprotein</keyword>
<dbReference type="EMBL" id="HF935586">
    <property type="protein sequence ID" value="CCX11032.1"/>
    <property type="molecule type" value="Genomic_DNA"/>
</dbReference>
<evidence type="ECO:0000256" key="4">
    <source>
        <dbReference type="ARBA" id="ARBA00011187"/>
    </source>
</evidence>
<comment type="subunit">
    <text evidence="4">Component of the pre-66S ribosomal particle.</text>
</comment>
<name>U4L3D1_PYROM</name>
<dbReference type="OMA" id="MQQTEAD"/>
<dbReference type="STRING" id="1076935.U4L3D1"/>
<feature type="region of interest" description="Disordered" evidence="8">
    <location>
        <begin position="1"/>
        <end position="24"/>
    </location>
</feature>
<evidence type="ECO:0000256" key="7">
    <source>
        <dbReference type="ARBA" id="ARBA00023274"/>
    </source>
</evidence>
<sequence length="204" mass="23182">MGRELQKKKNRSSNAKVSRHKNTRVHKIKSFGNAIIEKNWDKTQTLSQNYSRLGLSSKLNASAWCAPESSAFTPSLPGKPLKKLQPGEAKIIRDEDGNVVGVEHAPTADEALDEEWAGFEGEEAKPVTDVVRQLEAIARNEIKKERTQSEGEKEWIERLVAKYGRDYKAMARDKKANPWQQTEGDIRRRVTKWEQKNGEVKIEA</sequence>
<evidence type="ECO:0000313" key="10">
    <source>
        <dbReference type="Proteomes" id="UP000018144"/>
    </source>
</evidence>